<comment type="similarity">
    <text evidence="2">Belongs to the TerC family.</text>
</comment>
<comment type="caution">
    <text evidence="7">The sequence shown here is derived from an EMBL/GenBank/DDBJ whole genome shotgun (WGS) entry which is preliminary data.</text>
</comment>
<evidence type="ECO:0000256" key="6">
    <source>
        <dbReference type="SAM" id="Phobius"/>
    </source>
</evidence>
<dbReference type="Pfam" id="PF03741">
    <property type="entry name" value="TerC"/>
    <property type="match status" value="1"/>
</dbReference>
<feature type="transmembrane region" description="Helical" evidence="6">
    <location>
        <begin position="217"/>
        <end position="235"/>
    </location>
</feature>
<evidence type="ECO:0000256" key="2">
    <source>
        <dbReference type="ARBA" id="ARBA00007511"/>
    </source>
</evidence>
<dbReference type="STRING" id="512399.A8709_08370"/>
<proteinExistence type="inferred from homology"/>
<dbReference type="InterPro" id="IPR005496">
    <property type="entry name" value="Integral_membrane_TerC"/>
</dbReference>
<reference evidence="8" key="1">
    <citation type="submission" date="2016-05" db="EMBL/GenBank/DDBJ databases">
        <title>Paenibacillus oryzae. sp. nov., isolated from the rice root.</title>
        <authorList>
            <person name="Zhang J."/>
            <person name="Zhang X."/>
        </authorList>
    </citation>
    <scope>NUCLEOTIDE SEQUENCE [LARGE SCALE GENOMIC DNA]</scope>
    <source>
        <strain evidence="8">KCTC13222</strain>
    </source>
</reference>
<feature type="transmembrane region" description="Helical" evidence="6">
    <location>
        <begin position="133"/>
        <end position="152"/>
    </location>
</feature>
<organism evidence="7 8">
    <name type="scientific">Paenibacillus pectinilyticus</name>
    <dbReference type="NCBI Taxonomy" id="512399"/>
    <lineage>
        <taxon>Bacteria</taxon>
        <taxon>Bacillati</taxon>
        <taxon>Bacillota</taxon>
        <taxon>Bacilli</taxon>
        <taxon>Bacillales</taxon>
        <taxon>Paenibacillaceae</taxon>
        <taxon>Paenibacillus</taxon>
    </lineage>
</organism>
<keyword evidence="8" id="KW-1185">Reference proteome</keyword>
<dbReference type="PANTHER" id="PTHR30238:SF6">
    <property type="entry name" value="TERC-LIKE PROTEIN"/>
    <property type="match status" value="1"/>
</dbReference>
<feature type="transmembrane region" description="Helical" evidence="6">
    <location>
        <begin position="158"/>
        <end position="180"/>
    </location>
</feature>
<keyword evidence="3 6" id="KW-0812">Transmembrane</keyword>
<evidence type="ECO:0000256" key="4">
    <source>
        <dbReference type="ARBA" id="ARBA00022989"/>
    </source>
</evidence>
<evidence type="ECO:0000256" key="5">
    <source>
        <dbReference type="ARBA" id="ARBA00023136"/>
    </source>
</evidence>
<comment type="subcellular location">
    <subcellularLocation>
        <location evidence="1">Membrane</location>
        <topology evidence="1">Multi-pass membrane protein</topology>
    </subcellularLocation>
</comment>
<dbReference type="GO" id="GO:0016020">
    <property type="term" value="C:membrane"/>
    <property type="evidence" value="ECO:0007669"/>
    <property type="project" value="UniProtKB-SubCell"/>
</dbReference>
<evidence type="ECO:0000313" key="8">
    <source>
        <dbReference type="Proteomes" id="UP000093309"/>
    </source>
</evidence>
<dbReference type="AlphaFoldDB" id="A0A1C1A7U1"/>
<feature type="transmembrane region" description="Helical" evidence="6">
    <location>
        <begin position="31"/>
        <end position="55"/>
    </location>
</feature>
<feature type="transmembrane region" description="Helical" evidence="6">
    <location>
        <begin position="192"/>
        <end position="211"/>
    </location>
</feature>
<dbReference type="PANTHER" id="PTHR30238">
    <property type="entry name" value="MEMBRANE BOUND PREDICTED REDOX MODULATOR"/>
    <property type="match status" value="1"/>
</dbReference>
<dbReference type="InterPro" id="IPR022493">
    <property type="entry name" value="CHP03716_TM_YkoY"/>
</dbReference>
<dbReference type="NCBIfam" id="TIGR03716">
    <property type="entry name" value="R_switched_YkoY"/>
    <property type="match status" value="1"/>
</dbReference>
<dbReference type="RefSeq" id="WP_065850764.1">
    <property type="nucleotide sequence ID" value="NZ_LYPC01000010.1"/>
</dbReference>
<evidence type="ECO:0000256" key="3">
    <source>
        <dbReference type="ARBA" id="ARBA00022692"/>
    </source>
</evidence>
<feature type="transmembrane region" description="Helical" evidence="6">
    <location>
        <begin position="67"/>
        <end position="88"/>
    </location>
</feature>
<sequence>MTDFFQSFVDNFLNFFSWDVLSTTLTDPVSWGIIGTLVLLEGLLSADNALVLAVMVRHLPKDQQKKALFYGLLGAYIFRFIAIGVGTFLVQITWIKVLGGVYLLWIAYSNLFMKKHGEDGEVKNKGLSFWRTVIAVEIMDIAFSVDSVLAAFGVSDKVWVLFMGGILGVLMMRGVAQVFLKLIDKIPELEKTAFILIIVIGLKMIAGAFGFHISHVIFFSVIIALFGGTIVLSLLRKKDKSESANES</sequence>
<accession>A0A1C1A7U1</accession>
<keyword evidence="5 6" id="KW-0472">Membrane</keyword>
<evidence type="ECO:0000313" key="7">
    <source>
        <dbReference type="EMBL" id="OCT16677.1"/>
    </source>
</evidence>
<gene>
    <name evidence="7" type="ORF">A8709_08370</name>
</gene>
<dbReference type="Proteomes" id="UP000093309">
    <property type="component" value="Unassembled WGS sequence"/>
</dbReference>
<evidence type="ECO:0000256" key="1">
    <source>
        <dbReference type="ARBA" id="ARBA00004141"/>
    </source>
</evidence>
<name>A0A1C1A7U1_9BACL</name>
<feature type="transmembrane region" description="Helical" evidence="6">
    <location>
        <begin position="94"/>
        <end position="112"/>
    </location>
</feature>
<keyword evidence="4 6" id="KW-1133">Transmembrane helix</keyword>
<protein>
    <recommendedName>
        <fullName evidence="9">DUF475 domain-containing protein</fullName>
    </recommendedName>
</protein>
<dbReference type="OrthoDB" id="9806211at2"/>
<evidence type="ECO:0008006" key="9">
    <source>
        <dbReference type="Google" id="ProtNLM"/>
    </source>
</evidence>
<dbReference type="EMBL" id="LYPC01000010">
    <property type="protein sequence ID" value="OCT16677.1"/>
    <property type="molecule type" value="Genomic_DNA"/>
</dbReference>